<feature type="domain" description="AAA+ ATPase" evidence="3">
    <location>
        <begin position="341"/>
        <end position="471"/>
    </location>
</feature>
<evidence type="ECO:0000259" key="3">
    <source>
        <dbReference type="SMART" id="SM00382"/>
    </source>
</evidence>
<dbReference type="InterPro" id="IPR003593">
    <property type="entry name" value="AAA+_ATPase"/>
</dbReference>
<organism evidence="4 5">
    <name type="scientific">Pseudidiomarina halophila</name>
    <dbReference type="NCBI Taxonomy" id="1449799"/>
    <lineage>
        <taxon>Bacteria</taxon>
        <taxon>Pseudomonadati</taxon>
        <taxon>Pseudomonadota</taxon>
        <taxon>Gammaproteobacteria</taxon>
        <taxon>Alteromonadales</taxon>
        <taxon>Idiomarinaceae</taxon>
        <taxon>Pseudidiomarina</taxon>
    </lineage>
</organism>
<dbReference type="OrthoDB" id="9763659at2"/>
<proteinExistence type="predicted"/>
<keyword evidence="5" id="KW-1185">Reference proteome</keyword>
<accession>A0A432Y0U1</accession>
<evidence type="ECO:0000256" key="2">
    <source>
        <dbReference type="ARBA" id="ARBA00022840"/>
    </source>
</evidence>
<dbReference type="SMART" id="SM00382">
    <property type="entry name" value="AAA"/>
    <property type="match status" value="1"/>
</dbReference>
<dbReference type="InterPro" id="IPR050534">
    <property type="entry name" value="Coronavir_polyprotein_1ab"/>
</dbReference>
<protein>
    <recommendedName>
        <fullName evidence="3">AAA+ ATPase domain-containing protein</fullName>
    </recommendedName>
</protein>
<dbReference type="PANTHER" id="PTHR43788:SF6">
    <property type="entry name" value="DNA HELICASE B"/>
    <property type="match status" value="1"/>
</dbReference>
<comment type="caution">
    <text evidence="4">The sequence shown here is derived from an EMBL/GenBank/DDBJ whole genome shotgun (WGS) entry which is preliminary data.</text>
</comment>
<dbReference type="Gene3D" id="1.10.10.2220">
    <property type="match status" value="1"/>
</dbReference>
<dbReference type="EMBL" id="PIPW01000001">
    <property type="protein sequence ID" value="RUO54563.1"/>
    <property type="molecule type" value="Genomic_DNA"/>
</dbReference>
<keyword evidence="1" id="KW-0547">Nucleotide-binding</keyword>
<name>A0A432Y0U1_9GAMM</name>
<evidence type="ECO:0000313" key="5">
    <source>
        <dbReference type="Proteomes" id="UP000287198"/>
    </source>
</evidence>
<dbReference type="PANTHER" id="PTHR43788">
    <property type="entry name" value="DNA2/NAM7 HELICASE FAMILY MEMBER"/>
    <property type="match status" value="1"/>
</dbReference>
<dbReference type="Pfam" id="PF13538">
    <property type="entry name" value="UvrD_C_2"/>
    <property type="match status" value="1"/>
</dbReference>
<dbReference type="RefSeq" id="WP_126762066.1">
    <property type="nucleotide sequence ID" value="NZ_JBHLTZ010000004.1"/>
</dbReference>
<dbReference type="InterPro" id="IPR027785">
    <property type="entry name" value="UvrD-like_helicase_C"/>
</dbReference>
<dbReference type="GO" id="GO:0005524">
    <property type="term" value="F:ATP binding"/>
    <property type="evidence" value="ECO:0007669"/>
    <property type="project" value="UniProtKB-KW"/>
</dbReference>
<dbReference type="InterPro" id="IPR027417">
    <property type="entry name" value="P-loop_NTPase"/>
</dbReference>
<dbReference type="Gene3D" id="3.40.50.300">
    <property type="entry name" value="P-loop containing nucleotide triphosphate hydrolases"/>
    <property type="match status" value="2"/>
</dbReference>
<dbReference type="CDD" id="cd18809">
    <property type="entry name" value="SF1_C_RecD"/>
    <property type="match status" value="1"/>
</dbReference>
<dbReference type="Pfam" id="PF13604">
    <property type="entry name" value="AAA_30"/>
    <property type="match status" value="1"/>
</dbReference>
<dbReference type="CDD" id="cd17933">
    <property type="entry name" value="DEXSc_RecD-like"/>
    <property type="match status" value="1"/>
</dbReference>
<keyword evidence="2" id="KW-0067">ATP-binding</keyword>
<dbReference type="AlphaFoldDB" id="A0A432Y0U1"/>
<dbReference type="SUPFAM" id="SSF52540">
    <property type="entry name" value="P-loop containing nucleoside triphosphate hydrolases"/>
    <property type="match status" value="2"/>
</dbReference>
<gene>
    <name evidence="4" type="ORF">CWI69_03910</name>
</gene>
<dbReference type="GO" id="GO:0003678">
    <property type="term" value="F:DNA helicase activity"/>
    <property type="evidence" value="ECO:0007669"/>
    <property type="project" value="UniProtKB-ARBA"/>
</dbReference>
<dbReference type="InterPro" id="IPR029493">
    <property type="entry name" value="RecD2-like_HHH"/>
</dbReference>
<evidence type="ECO:0000313" key="4">
    <source>
        <dbReference type="EMBL" id="RUO54563.1"/>
    </source>
</evidence>
<dbReference type="Pfam" id="PF14490">
    <property type="entry name" value="HHH_RecD2"/>
    <property type="match status" value="1"/>
</dbReference>
<evidence type="ECO:0000256" key="1">
    <source>
        <dbReference type="ARBA" id="ARBA00022741"/>
    </source>
</evidence>
<dbReference type="Gene3D" id="2.30.30.940">
    <property type="match status" value="1"/>
</dbReference>
<sequence length="738" mass="81400">MFEGLLQIRKVRNRGPFGGVIFSAATLEARPKRYVVKADWKIARSPSLFKDRHIWRVKGAVKDETIIWKDGTTANERVIEAESLTFEKAKNENLAKLLAQSSDFKGISDLKAEKLVECFGDGLIKIAVEGDIERLLPVVGRNVAERIITGLREYEQLGTLQLLDELGVPPRVGESVLEIWKSNAYEQIKKNPYFLTAFMADMHMIDGYAIDRLGMAPDSPQRLIAYTKEVLFKAFNSGHTCLPVNELRYRLKRTLPQPLDAAQAIEVARAHDEIVIIGDFAQVKSMAIVEATVADIITKSQIRVVSDTLDKDLSHAIEYYEKNSGIKLTDEQTNAVFQCCKHSFTLLTGGAGCGKTTVIAAICSSLEALGYTSQVILLALAGKAAQRITEATGREAMTIAKFVLALEQEEISDDAVIIVDEASMVDILSLLKILKRFPNKGRIILTGDEEQLPPVGVGLGLHTLVKLPLPHPQLTAIQRQTKESGIPAVAMAIRRYPQVPGEIKFEPYKGLKDGVSFIECNESELNTRALEVYQALGGNGTSNEVAMVSPVKHQIGGVDALNLLVHDSLAKGESMSFSSSDFGYFNHTILGSALRIGELVMCTVNDYERDIRNGSIGKVIEQKGNEVIIDFTGRIVNLPASKLCSLDFAYALTVHKSQGSQFDRVVVIVKQSRNLDRHMLYTAITRAKKQVVLIGDRNAFIDALSQSNALNRHTLLTHHFEEHTSYHSLGTLNNASAF</sequence>
<dbReference type="Proteomes" id="UP000287198">
    <property type="component" value="Unassembled WGS sequence"/>
</dbReference>
<reference evidence="5" key="1">
    <citation type="journal article" date="2018" name="Front. Microbiol.">
        <title>Genome-Based Analysis Reveals the Taxonomy and Diversity of the Family Idiomarinaceae.</title>
        <authorList>
            <person name="Liu Y."/>
            <person name="Lai Q."/>
            <person name="Shao Z."/>
        </authorList>
    </citation>
    <scope>NUCLEOTIDE SEQUENCE [LARGE SCALE GENOMIC DNA]</scope>
    <source>
        <strain evidence="5">BH195</strain>
    </source>
</reference>